<protein>
    <recommendedName>
        <fullName evidence="3">Glycosyltransferase family 1 protein</fullName>
    </recommendedName>
</protein>
<evidence type="ECO:0000313" key="2">
    <source>
        <dbReference type="Proteomes" id="UP001139199"/>
    </source>
</evidence>
<accession>A0A9X1I1W9</accession>
<comment type="caution">
    <text evidence="1">The sequence shown here is derived from an EMBL/GenBank/DDBJ whole genome shotgun (WGS) entry which is preliminary data.</text>
</comment>
<keyword evidence="2" id="KW-1185">Reference proteome</keyword>
<gene>
    <name evidence="1" type="ORF">LG649_12750</name>
</gene>
<evidence type="ECO:0000313" key="1">
    <source>
        <dbReference type="EMBL" id="MCB4799716.1"/>
    </source>
</evidence>
<organism evidence="1 2">
    <name type="scientific">Neotamlana laminarinivorans</name>
    <dbReference type="NCBI Taxonomy" id="2883124"/>
    <lineage>
        <taxon>Bacteria</taxon>
        <taxon>Pseudomonadati</taxon>
        <taxon>Bacteroidota</taxon>
        <taxon>Flavobacteriia</taxon>
        <taxon>Flavobacteriales</taxon>
        <taxon>Flavobacteriaceae</taxon>
        <taxon>Neotamlana</taxon>
    </lineage>
</organism>
<dbReference type="Proteomes" id="UP001139199">
    <property type="component" value="Unassembled WGS sequence"/>
</dbReference>
<reference evidence="1" key="1">
    <citation type="submission" date="2021-10" db="EMBL/GenBank/DDBJ databases">
        <title>Tamlana sargassums sp. nov., and Tamlana laminarinivorans sp. nov., two new bacteria isolated from the brown alga.</title>
        <authorList>
            <person name="Li J."/>
        </authorList>
    </citation>
    <scope>NUCLEOTIDE SEQUENCE</scope>
    <source>
        <strain evidence="1">PT2-4</strain>
    </source>
</reference>
<evidence type="ECO:0008006" key="3">
    <source>
        <dbReference type="Google" id="ProtNLM"/>
    </source>
</evidence>
<dbReference type="EMBL" id="JAJAPW010000005">
    <property type="protein sequence ID" value="MCB4799716.1"/>
    <property type="molecule type" value="Genomic_DNA"/>
</dbReference>
<dbReference type="RefSeq" id="WP_226544203.1">
    <property type="nucleotide sequence ID" value="NZ_JAJAPW010000005.1"/>
</dbReference>
<proteinExistence type="predicted"/>
<dbReference type="AlphaFoldDB" id="A0A9X1I1W9"/>
<name>A0A9X1I1W9_9FLAO</name>
<sequence>MKLELSVWTHHLTHLVYSYFYYCRANKIGVNISYNPKIKYNSAKLTVHNNTILFDYSDDTKLIDASDNFDYYFKRSLLKRDQSLNVHPLNFNVPLAYKSYQLLLKLNKDLVFHKFNRTEIGRALDVFGWFTNSGHGTLDVKNYPKTVSDFGGKIIYYTRLWNPDNNPNPDEKERRTIQNEFRINACRLLKKEFNNVEVGLYADDLSNKLALDLVLPSSKSDKKSYLKKLSKFNIGIADDGLKNTPGWKIGEYLLFGKAVVTTPLNVCIDDFYEGVNYSKVSSRSAYNEIPDKIEYLLQNKNYLKMCEANFIWSKNYIHPKNYLARILKVTELSEE</sequence>